<proteinExistence type="predicted"/>
<reference evidence="2 3" key="1">
    <citation type="submission" date="2019-06" db="EMBL/GenBank/DDBJ databases">
        <title>Whole genome shotgun sequence of Glutamicibacter uratoxydans NBRC 15515.</title>
        <authorList>
            <person name="Hosoyama A."/>
            <person name="Uohara A."/>
            <person name="Ohji S."/>
            <person name="Ichikawa N."/>
        </authorList>
    </citation>
    <scope>NUCLEOTIDE SEQUENCE [LARGE SCALE GENOMIC DNA]</scope>
    <source>
        <strain evidence="2 3">NBRC 15515</strain>
    </source>
</reference>
<dbReference type="Pfam" id="PF11292">
    <property type="entry name" value="DUF3093"/>
    <property type="match status" value="1"/>
</dbReference>
<dbReference type="EMBL" id="BJNY01000021">
    <property type="protein sequence ID" value="GED07524.1"/>
    <property type="molecule type" value="Genomic_DNA"/>
</dbReference>
<keyword evidence="3" id="KW-1185">Reference proteome</keyword>
<name>A0A4Y4DUH1_GLUUR</name>
<dbReference type="AlphaFoldDB" id="A0A4Y4DUH1"/>
<keyword evidence="1" id="KW-0472">Membrane</keyword>
<evidence type="ECO:0000313" key="2">
    <source>
        <dbReference type="EMBL" id="GED07524.1"/>
    </source>
</evidence>
<evidence type="ECO:0000313" key="3">
    <source>
        <dbReference type="Proteomes" id="UP000316612"/>
    </source>
</evidence>
<dbReference type="Proteomes" id="UP000316612">
    <property type="component" value="Unassembled WGS sequence"/>
</dbReference>
<evidence type="ECO:0008006" key="4">
    <source>
        <dbReference type="Google" id="ProtNLM"/>
    </source>
</evidence>
<gene>
    <name evidence="2" type="ORF">AUR04nite_30560</name>
</gene>
<dbReference type="OrthoDB" id="3217020at2"/>
<comment type="caution">
    <text evidence="2">The sequence shown here is derived from an EMBL/GenBank/DDBJ whole genome shotgun (WGS) entry which is preliminary data.</text>
</comment>
<organism evidence="2 3">
    <name type="scientific">Glutamicibacter uratoxydans</name>
    <name type="common">Arthrobacter uratoxydans</name>
    <dbReference type="NCBI Taxonomy" id="43667"/>
    <lineage>
        <taxon>Bacteria</taxon>
        <taxon>Bacillati</taxon>
        <taxon>Actinomycetota</taxon>
        <taxon>Actinomycetes</taxon>
        <taxon>Micrococcales</taxon>
        <taxon>Micrococcaceae</taxon>
        <taxon>Glutamicibacter</taxon>
    </lineage>
</organism>
<protein>
    <recommendedName>
        <fullName evidence="4">DUF3093 domain-containing protein</fullName>
    </recommendedName>
</protein>
<keyword evidence="1" id="KW-1133">Transmembrane helix</keyword>
<dbReference type="RefSeq" id="WP_141366719.1">
    <property type="nucleotide sequence ID" value="NZ_BAAAJL010000010.1"/>
</dbReference>
<feature type="transmembrane region" description="Helical" evidence="1">
    <location>
        <begin position="21"/>
        <end position="39"/>
    </location>
</feature>
<accession>A0A4Y4DUH1</accession>
<evidence type="ECO:0000256" key="1">
    <source>
        <dbReference type="SAM" id="Phobius"/>
    </source>
</evidence>
<keyword evidence="1" id="KW-0812">Transmembrane</keyword>
<feature type="transmembrane region" description="Helical" evidence="1">
    <location>
        <begin position="45"/>
        <end position="63"/>
    </location>
</feature>
<sequence length="180" mass="19999">MSNTSPEASNVLFQEKIWPSFSSWMWPVLISATGGIAFAPINTALGYTVGIVLLIALAVIMILRVPSIEITSDTVSVGRASIERKYIGQVVGYRGEEAFKQRGQKLHGLAYMLLRGYLDAVVKLEVVDERDTTPYWLVSTRRPEEFTAALGGVMYEFTDEAQEAAQREAGNDEHHEEQTD</sequence>
<dbReference type="InterPro" id="IPR021443">
    <property type="entry name" value="DUF3093"/>
</dbReference>